<protein>
    <submittedName>
        <fullName evidence="9">DUF4114 domain-containing protein</fullName>
    </submittedName>
</protein>
<dbReference type="InterPro" id="IPR002126">
    <property type="entry name" value="Cadherin-like_dom"/>
</dbReference>
<evidence type="ECO:0000259" key="8">
    <source>
        <dbReference type="PROSITE" id="PS50268"/>
    </source>
</evidence>
<evidence type="ECO:0000256" key="1">
    <source>
        <dbReference type="ARBA" id="ARBA00004370"/>
    </source>
</evidence>
<dbReference type="CDD" id="cd11304">
    <property type="entry name" value="Cadherin_repeat"/>
    <property type="match status" value="3"/>
</dbReference>
<comment type="caution">
    <text evidence="9">The sequence shown here is derived from an EMBL/GenBank/DDBJ whole genome shotgun (WGS) entry which is preliminary data.</text>
</comment>
<keyword evidence="4" id="KW-0106">Calcium</keyword>
<evidence type="ECO:0000256" key="6">
    <source>
        <dbReference type="ARBA" id="ARBA00022989"/>
    </source>
</evidence>
<dbReference type="InterPro" id="IPR015919">
    <property type="entry name" value="Cadherin-like_sf"/>
</dbReference>
<evidence type="ECO:0000256" key="7">
    <source>
        <dbReference type="ARBA" id="ARBA00023136"/>
    </source>
</evidence>
<evidence type="ECO:0000256" key="4">
    <source>
        <dbReference type="ARBA" id="ARBA00022837"/>
    </source>
</evidence>
<keyword evidence="2" id="KW-0812">Transmembrane</keyword>
<dbReference type="PANTHER" id="PTHR24025:SF23">
    <property type="entry name" value="NEURAL-CADHERIN"/>
    <property type="match status" value="1"/>
</dbReference>
<gene>
    <name evidence="9" type="ORF">KME60_16520</name>
</gene>
<dbReference type="GO" id="GO:0016020">
    <property type="term" value="C:membrane"/>
    <property type="evidence" value="ECO:0007669"/>
    <property type="project" value="UniProtKB-SubCell"/>
</dbReference>
<dbReference type="GO" id="GO:0005911">
    <property type="term" value="C:cell-cell junction"/>
    <property type="evidence" value="ECO:0007669"/>
    <property type="project" value="TreeGrafter"/>
</dbReference>
<dbReference type="InterPro" id="IPR050971">
    <property type="entry name" value="Cadherin-domain_protein"/>
</dbReference>
<name>A0A951QPW9_9CYAN</name>
<evidence type="ECO:0000256" key="3">
    <source>
        <dbReference type="ARBA" id="ARBA00022737"/>
    </source>
</evidence>
<dbReference type="InterPro" id="IPR025193">
    <property type="entry name" value="DUF4114"/>
</dbReference>
<reference evidence="9" key="1">
    <citation type="submission" date="2021-05" db="EMBL/GenBank/DDBJ databases">
        <authorList>
            <person name="Pietrasiak N."/>
            <person name="Ward R."/>
            <person name="Stajich J.E."/>
            <person name="Kurbessoian T."/>
        </authorList>
    </citation>
    <scope>NUCLEOTIDE SEQUENCE</scope>
    <source>
        <strain evidence="9">GSE-NOS-MK-12-04C</strain>
    </source>
</reference>
<keyword evidence="7" id="KW-0472">Membrane</keyword>
<evidence type="ECO:0000313" key="10">
    <source>
        <dbReference type="Proteomes" id="UP000729701"/>
    </source>
</evidence>
<dbReference type="PRINTS" id="PR00205">
    <property type="entry name" value="CADHERIN"/>
</dbReference>
<organism evidence="9 10">
    <name type="scientific">Cyanomargarita calcarea GSE-NOS-MK-12-04C</name>
    <dbReference type="NCBI Taxonomy" id="2839659"/>
    <lineage>
        <taxon>Bacteria</taxon>
        <taxon>Bacillati</taxon>
        <taxon>Cyanobacteriota</taxon>
        <taxon>Cyanophyceae</taxon>
        <taxon>Nostocales</taxon>
        <taxon>Cyanomargaritaceae</taxon>
        <taxon>Cyanomargarita</taxon>
    </lineage>
</organism>
<keyword evidence="6" id="KW-1133">Transmembrane helix</keyword>
<feature type="domain" description="Cadherin" evidence="8">
    <location>
        <begin position="215"/>
        <end position="316"/>
    </location>
</feature>
<dbReference type="GO" id="GO:0005509">
    <property type="term" value="F:calcium ion binding"/>
    <property type="evidence" value="ECO:0007669"/>
    <property type="project" value="InterPro"/>
</dbReference>
<evidence type="ECO:0000313" key="9">
    <source>
        <dbReference type="EMBL" id="MBW4668977.1"/>
    </source>
</evidence>
<dbReference type="PROSITE" id="PS50268">
    <property type="entry name" value="CADHERIN_2"/>
    <property type="match status" value="3"/>
</dbReference>
<sequence length="948" mass="100860">MADQILNYKFSNTNKTLTGNLSFNQAAAADQQVTLAEGLNISGTYGGKSYTQADDSLALLLTNQSGEIADQGLGLQFVTTPFTVNAENFIDANSTQGVTYSRIYAPTDLVFNTIYNFSNTNKTLTGSFAFNQAAAVDQQVTLAEGLNISGTYGGKSYTQADDSEALLLTNQSGEITDQGLGLQFVTTPFTVNAENFIDANSTQTIAYTRVQAPTDSALSAISVDENIAAGTVLDSFSTTDQDKNSTFTYSLVSGAGSTDNAAFTIDGNNLKINSSPNFETKSTYNIRVKTTDQDGLTFEKPLTVNIKDLSDEAPTDLVFNTIYNFSNTNKTLTGSFAFNQAAAVDQQVTLAEGLNISSTYGGKSYTQADDSEALLLTNQSGEITDQGLGLQFVTTPFTVNAENFIDASSTQTIAYTRVQAPTNSALSAISVDENIAAGTVLDSFSTTDKDKNDTFTYSLVSGAGSTDNAAFTIDGNNLKINSSPNFETKSIYNIRVKTTDKGGLSLEKPLTVSIKDLNEAPIALALSATSVNENVAANTAIGTFNTTDPDTGNTFTYSLVNGTSDTDNTAFTIAGNTLRINASPNFETKSNYNVRVRTTDQGGLSLDKAFTININNLPEPRVLKPNANNVFLVEGDTQQLKLTLTKNNSTQVNEIGVFVVDDSEGRIGTLAPGSSAYTQAALARGQVILSGLTNPPQGFNQPLSRILNDFAPNTRLAFYAVQNGTTDAVLKGQNQTVFFSNALNVSSQGNNAFSLNWRAPDGSNSLNLETKLESTTETRPLGTATQSRPEGELLDLRGLTTQSVKATFTLNREAAYNNSVGFYRVIDETGAISTGSGIILPGQKGYAEAAVRDAQSLGINLGVDNQGTATFNSSLGKALFAPFIISNGTAEQVLNGQKVNDIFFSYLGANSDKVDHIRMLGDNTFGFEDLGAGGDFDYNDIVLRVNLT</sequence>
<proteinExistence type="predicted"/>
<dbReference type="SMART" id="SM00112">
    <property type="entry name" value="CA"/>
    <property type="match status" value="3"/>
</dbReference>
<dbReference type="Proteomes" id="UP000729701">
    <property type="component" value="Unassembled WGS sequence"/>
</dbReference>
<dbReference type="Gene3D" id="2.60.40.60">
    <property type="entry name" value="Cadherins"/>
    <property type="match status" value="3"/>
</dbReference>
<reference evidence="9" key="2">
    <citation type="journal article" date="2022" name="Microbiol. Resour. Announc.">
        <title>Metagenome Sequencing to Explore Phylogenomics of Terrestrial Cyanobacteria.</title>
        <authorList>
            <person name="Ward R.D."/>
            <person name="Stajich J.E."/>
            <person name="Johansen J.R."/>
            <person name="Huntemann M."/>
            <person name="Clum A."/>
            <person name="Foster B."/>
            <person name="Foster B."/>
            <person name="Roux S."/>
            <person name="Palaniappan K."/>
            <person name="Varghese N."/>
            <person name="Mukherjee S."/>
            <person name="Reddy T.B.K."/>
            <person name="Daum C."/>
            <person name="Copeland A."/>
            <person name="Chen I.A."/>
            <person name="Ivanova N.N."/>
            <person name="Kyrpides N.C."/>
            <person name="Shapiro N."/>
            <person name="Eloe-Fadrosh E.A."/>
            <person name="Pietrasiak N."/>
        </authorList>
    </citation>
    <scope>NUCLEOTIDE SEQUENCE</scope>
    <source>
        <strain evidence="9">GSE-NOS-MK-12-04C</strain>
    </source>
</reference>
<dbReference type="AlphaFoldDB" id="A0A951QPW9"/>
<comment type="subcellular location">
    <subcellularLocation>
        <location evidence="1">Membrane</location>
    </subcellularLocation>
</comment>
<feature type="domain" description="Cadherin" evidence="8">
    <location>
        <begin position="530"/>
        <end position="622"/>
    </location>
</feature>
<evidence type="ECO:0000256" key="5">
    <source>
        <dbReference type="ARBA" id="ARBA00022889"/>
    </source>
</evidence>
<keyword evidence="5" id="KW-0130">Cell adhesion</keyword>
<accession>A0A951QPW9</accession>
<feature type="domain" description="Cadherin" evidence="8">
    <location>
        <begin position="423"/>
        <end position="523"/>
    </location>
</feature>
<evidence type="ECO:0000256" key="2">
    <source>
        <dbReference type="ARBA" id="ARBA00022692"/>
    </source>
</evidence>
<dbReference type="EMBL" id="JAHHGZ010000017">
    <property type="protein sequence ID" value="MBW4668977.1"/>
    <property type="molecule type" value="Genomic_DNA"/>
</dbReference>
<dbReference type="SUPFAM" id="SSF49313">
    <property type="entry name" value="Cadherin-like"/>
    <property type="match status" value="3"/>
</dbReference>
<dbReference type="GO" id="GO:0007156">
    <property type="term" value="P:homophilic cell adhesion via plasma membrane adhesion molecules"/>
    <property type="evidence" value="ECO:0007669"/>
    <property type="project" value="InterPro"/>
</dbReference>
<keyword evidence="3" id="KW-0677">Repeat</keyword>
<dbReference type="PANTHER" id="PTHR24025">
    <property type="entry name" value="DESMOGLEIN FAMILY MEMBER"/>
    <property type="match status" value="1"/>
</dbReference>
<dbReference type="Pfam" id="PF13448">
    <property type="entry name" value="DUF4114"/>
    <property type="match status" value="1"/>
</dbReference>
<dbReference type="Pfam" id="PF00028">
    <property type="entry name" value="Cadherin"/>
    <property type="match status" value="1"/>
</dbReference>